<accession>A0ACB6Z2R9</accession>
<organism evidence="1 2">
    <name type="scientific">Thelephora ganbajun</name>
    <name type="common">Ganba fungus</name>
    <dbReference type="NCBI Taxonomy" id="370292"/>
    <lineage>
        <taxon>Eukaryota</taxon>
        <taxon>Fungi</taxon>
        <taxon>Dikarya</taxon>
        <taxon>Basidiomycota</taxon>
        <taxon>Agaricomycotina</taxon>
        <taxon>Agaricomycetes</taxon>
        <taxon>Thelephorales</taxon>
        <taxon>Thelephoraceae</taxon>
        <taxon>Thelephora</taxon>
    </lineage>
</organism>
<evidence type="ECO:0000313" key="1">
    <source>
        <dbReference type="EMBL" id="KAF9643814.1"/>
    </source>
</evidence>
<gene>
    <name evidence="1" type="ORF">BDM02DRAFT_3122902</name>
</gene>
<dbReference type="Proteomes" id="UP000886501">
    <property type="component" value="Unassembled WGS sequence"/>
</dbReference>
<proteinExistence type="predicted"/>
<reference evidence="1" key="2">
    <citation type="journal article" date="2020" name="Nat. Commun.">
        <title>Large-scale genome sequencing of mycorrhizal fungi provides insights into the early evolution of symbiotic traits.</title>
        <authorList>
            <person name="Miyauchi S."/>
            <person name="Kiss E."/>
            <person name="Kuo A."/>
            <person name="Drula E."/>
            <person name="Kohler A."/>
            <person name="Sanchez-Garcia M."/>
            <person name="Morin E."/>
            <person name="Andreopoulos B."/>
            <person name="Barry K.W."/>
            <person name="Bonito G."/>
            <person name="Buee M."/>
            <person name="Carver A."/>
            <person name="Chen C."/>
            <person name="Cichocki N."/>
            <person name="Clum A."/>
            <person name="Culley D."/>
            <person name="Crous P.W."/>
            <person name="Fauchery L."/>
            <person name="Girlanda M."/>
            <person name="Hayes R.D."/>
            <person name="Keri Z."/>
            <person name="LaButti K."/>
            <person name="Lipzen A."/>
            <person name="Lombard V."/>
            <person name="Magnuson J."/>
            <person name="Maillard F."/>
            <person name="Murat C."/>
            <person name="Nolan M."/>
            <person name="Ohm R.A."/>
            <person name="Pangilinan J."/>
            <person name="Pereira M.F."/>
            <person name="Perotto S."/>
            <person name="Peter M."/>
            <person name="Pfister S."/>
            <person name="Riley R."/>
            <person name="Sitrit Y."/>
            <person name="Stielow J.B."/>
            <person name="Szollosi G."/>
            <person name="Zifcakova L."/>
            <person name="Stursova M."/>
            <person name="Spatafora J.W."/>
            <person name="Tedersoo L."/>
            <person name="Vaario L.M."/>
            <person name="Yamada A."/>
            <person name="Yan M."/>
            <person name="Wang P."/>
            <person name="Xu J."/>
            <person name="Bruns T."/>
            <person name="Baldrian P."/>
            <person name="Vilgalys R."/>
            <person name="Dunand C."/>
            <person name="Henrissat B."/>
            <person name="Grigoriev I.V."/>
            <person name="Hibbett D."/>
            <person name="Nagy L.G."/>
            <person name="Martin F.M."/>
        </authorList>
    </citation>
    <scope>NUCLEOTIDE SEQUENCE</scope>
    <source>
        <strain evidence="1">P2</strain>
    </source>
</reference>
<protein>
    <submittedName>
        <fullName evidence="1">Aldolase</fullName>
    </submittedName>
</protein>
<dbReference type="EMBL" id="MU118183">
    <property type="protein sequence ID" value="KAF9643814.1"/>
    <property type="molecule type" value="Genomic_DNA"/>
</dbReference>
<name>A0ACB6Z2R9_THEGA</name>
<sequence>MGEGVHLLHSDCVTLIKAARAREALDDAGFTDVPIIAGTGAGSTRETIQLCKEAAEAGADYVIAITPGYFTGVLAGNKKALKTFFTEVADKSPIPAIIYNCRASGRIDLGSELIIEIAKGSPNTVGVKLMCGNVGKSTRICATASEPSFASEFPGVSGFTDTIVSLATRAHGAITGLANISPHTSARLYELAMTMIKDPSVFEEANRIQAIGASADYVMAQGGAAGTKGVLERLYGYGGYCRRPLPRIEPTALKALWEHPHVQGLVELEKSLA</sequence>
<comment type="caution">
    <text evidence="1">The sequence shown here is derived from an EMBL/GenBank/DDBJ whole genome shotgun (WGS) entry which is preliminary data.</text>
</comment>
<reference evidence="1" key="1">
    <citation type="submission" date="2019-10" db="EMBL/GenBank/DDBJ databases">
        <authorList>
            <consortium name="DOE Joint Genome Institute"/>
            <person name="Kuo A."/>
            <person name="Miyauchi S."/>
            <person name="Kiss E."/>
            <person name="Drula E."/>
            <person name="Kohler A."/>
            <person name="Sanchez-Garcia M."/>
            <person name="Andreopoulos B."/>
            <person name="Barry K.W."/>
            <person name="Bonito G."/>
            <person name="Buee M."/>
            <person name="Carver A."/>
            <person name="Chen C."/>
            <person name="Cichocki N."/>
            <person name="Clum A."/>
            <person name="Culley D."/>
            <person name="Crous P.W."/>
            <person name="Fauchery L."/>
            <person name="Girlanda M."/>
            <person name="Hayes R."/>
            <person name="Keri Z."/>
            <person name="Labutti K."/>
            <person name="Lipzen A."/>
            <person name="Lombard V."/>
            <person name="Magnuson J."/>
            <person name="Maillard F."/>
            <person name="Morin E."/>
            <person name="Murat C."/>
            <person name="Nolan M."/>
            <person name="Ohm R."/>
            <person name="Pangilinan J."/>
            <person name="Pereira M."/>
            <person name="Perotto S."/>
            <person name="Peter M."/>
            <person name="Riley R."/>
            <person name="Sitrit Y."/>
            <person name="Stielow B."/>
            <person name="Szollosi G."/>
            <person name="Zifcakova L."/>
            <person name="Stursova M."/>
            <person name="Spatafora J.W."/>
            <person name="Tedersoo L."/>
            <person name="Vaario L.-M."/>
            <person name="Yamada A."/>
            <person name="Yan M."/>
            <person name="Wang P."/>
            <person name="Xu J."/>
            <person name="Bruns T."/>
            <person name="Baldrian P."/>
            <person name="Vilgalys R."/>
            <person name="Henrissat B."/>
            <person name="Grigoriev I.V."/>
            <person name="Hibbett D."/>
            <person name="Nagy L.G."/>
            <person name="Martin F.M."/>
        </authorList>
    </citation>
    <scope>NUCLEOTIDE SEQUENCE</scope>
    <source>
        <strain evidence="1">P2</strain>
    </source>
</reference>
<evidence type="ECO:0000313" key="2">
    <source>
        <dbReference type="Proteomes" id="UP000886501"/>
    </source>
</evidence>
<keyword evidence="2" id="KW-1185">Reference proteome</keyword>